<accession>A0A0E0DBW0</accession>
<reference evidence="1" key="2">
    <citation type="submission" date="2018-05" db="EMBL/GenBank/DDBJ databases">
        <title>OmerRS3 (Oryza meridionalis Reference Sequence Version 3).</title>
        <authorList>
            <person name="Zhang J."/>
            <person name="Kudrna D."/>
            <person name="Lee S."/>
            <person name="Talag J."/>
            <person name="Welchert J."/>
            <person name="Wing R.A."/>
        </authorList>
    </citation>
    <scope>NUCLEOTIDE SEQUENCE [LARGE SCALE GENOMIC DNA]</scope>
    <source>
        <strain evidence="1">cv. OR44</strain>
    </source>
</reference>
<name>A0A0E0DBW0_9ORYZ</name>
<sequence length="81" mass="9627">MDNASSSTNGDYTLIQEIFMASRAEDEEARRLREQWEREDKRLCKGAEDEERQRANCNQDPCTSSCRTEWYVWVDNFRLSV</sequence>
<protein>
    <submittedName>
        <fullName evidence="1">Uncharacterized protein</fullName>
    </submittedName>
</protein>
<dbReference type="HOGENOM" id="CLU_2577889_0_0_1"/>
<evidence type="ECO:0000313" key="2">
    <source>
        <dbReference type="Proteomes" id="UP000008021"/>
    </source>
</evidence>
<dbReference type="AlphaFoldDB" id="A0A0E0DBW0"/>
<keyword evidence="2" id="KW-1185">Reference proteome</keyword>
<evidence type="ECO:0000313" key="1">
    <source>
        <dbReference type="EnsemblPlants" id="OMERI04G05350.1"/>
    </source>
</evidence>
<organism evidence="1">
    <name type="scientific">Oryza meridionalis</name>
    <dbReference type="NCBI Taxonomy" id="40149"/>
    <lineage>
        <taxon>Eukaryota</taxon>
        <taxon>Viridiplantae</taxon>
        <taxon>Streptophyta</taxon>
        <taxon>Embryophyta</taxon>
        <taxon>Tracheophyta</taxon>
        <taxon>Spermatophyta</taxon>
        <taxon>Magnoliopsida</taxon>
        <taxon>Liliopsida</taxon>
        <taxon>Poales</taxon>
        <taxon>Poaceae</taxon>
        <taxon>BOP clade</taxon>
        <taxon>Oryzoideae</taxon>
        <taxon>Oryzeae</taxon>
        <taxon>Oryzinae</taxon>
        <taxon>Oryza</taxon>
    </lineage>
</organism>
<dbReference type="Gramene" id="OMERI04G05350.1">
    <property type="protein sequence ID" value="OMERI04G05350.1"/>
    <property type="gene ID" value="OMERI04G05350"/>
</dbReference>
<proteinExistence type="predicted"/>
<dbReference type="EnsemblPlants" id="OMERI04G05350.1">
    <property type="protein sequence ID" value="OMERI04G05350.1"/>
    <property type="gene ID" value="OMERI04G05350"/>
</dbReference>
<reference evidence="1" key="1">
    <citation type="submission" date="2015-04" db="UniProtKB">
        <authorList>
            <consortium name="EnsemblPlants"/>
        </authorList>
    </citation>
    <scope>IDENTIFICATION</scope>
</reference>
<dbReference type="Proteomes" id="UP000008021">
    <property type="component" value="Chromosome 4"/>
</dbReference>